<keyword evidence="10" id="KW-0472">Membrane</keyword>
<keyword evidence="7" id="KW-0547">Nucleotide-binding</keyword>
<evidence type="ECO:0000256" key="9">
    <source>
        <dbReference type="ARBA" id="ARBA00022967"/>
    </source>
</evidence>
<evidence type="ECO:0000256" key="2">
    <source>
        <dbReference type="ARBA" id="ARBA00004533"/>
    </source>
</evidence>
<dbReference type="InterPro" id="IPR003439">
    <property type="entry name" value="ABC_transporter-like_ATP-bd"/>
</dbReference>
<comment type="caution">
    <text evidence="12">The sequence shown here is derived from an EMBL/GenBank/DDBJ whole genome shotgun (WGS) entry which is preliminary data.</text>
</comment>
<dbReference type="Pfam" id="PF00005">
    <property type="entry name" value="ABC_tran"/>
    <property type="match status" value="2"/>
</dbReference>
<organism evidence="12">
    <name type="scientific">Caldilinea aerophila</name>
    <dbReference type="NCBI Taxonomy" id="133453"/>
    <lineage>
        <taxon>Bacteria</taxon>
        <taxon>Bacillati</taxon>
        <taxon>Chloroflexota</taxon>
        <taxon>Caldilineae</taxon>
        <taxon>Caldilineales</taxon>
        <taxon>Caldilineaceae</taxon>
        <taxon>Caldilinea</taxon>
    </lineage>
</organism>
<dbReference type="PROSITE" id="PS00211">
    <property type="entry name" value="ABC_TRANSPORTER_1"/>
    <property type="match status" value="1"/>
</dbReference>
<dbReference type="CDD" id="cd03215">
    <property type="entry name" value="ABC_Carb_Monos_II"/>
    <property type="match status" value="1"/>
</dbReference>
<evidence type="ECO:0000256" key="1">
    <source>
        <dbReference type="ARBA" id="ARBA00004202"/>
    </source>
</evidence>
<keyword evidence="5" id="KW-0762">Sugar transport</keyword>
<dbReference type="AlphaFoldDB" id="A0A7C1JGQ1"/>
<evidence type="ECO:0000256" key="7">
    <source>
        <dbReference type="ARBA" id="ARBA00022741"/>
    </source>
</evidence>
<evidence type="ECO:0000256" key="4">
    <source>
        <dbReference type="ARBA" id="ARBA00022475"/>
    </source>
</evidence>
<dbReference type="GO" id="GO:0016887">
    <property type="term" value="F:ATP hydrolysis activity"/>
    <property type="evidence" value="ECO:0007669"/>
    <property type="project" value="InterPro"/>
</dbReference>
<dbReference type="PROSITE" id="PS50893">
    <property type="entry name" value="ABC_TRANSPORTER_2"/>
    <property type="match status" value="2"/>
</dbReference>
<evidence type="ECO:0000259" key="11">
    <source>
        <dbReference type="PROSITE" id="PS50893"/>
    </source>
</evidence>
<proteinExistence type="predicted"/>
<reference evidence="12" key="1">
    <citation type="journal article" date="2020" name="mSystems">
        <title>Genome- and Community-Level Interaction Insights into Carbon Utilization and Element Cycling Functions of Hydrothermarchaeota in Hydrothermal Sediment.</title>
        <authorList>
            <person name="Zhou Z."/>
            <person name="Liu Y."/>
            <person name="Xu W."/>
            <person name="Pan J."/>
            <person name="Luo Z.H."/>
            <person name="Li M."/>
        </authorList>
    </citation>
    <scope>NUCLEOTIDE SEQUENCE [LARGE SCALE GENOMIC DNA]</scope>
    <source>
        <strain evidence="12">SpSt-289</strain>
    </source>
</reference>
<sequence>MENVSKSFPGVQALDNVCLHIDSGEVLGLIGQNGAGKSTLMKILSGVYTIDSGEIYYNGQPLRIHNPHHAQELGISIIYQELNLMPNLSVMENIFIGREPGPPIFVNRRELERQARAILDRMQMHLRPSALVRSLSVAEQQMVEIAKAISRDVRVLIMDEPTSALSEAEVETLFEMIDELKRSGVAVIFISHRLEEVLRICDRVTVLRDGKNAGDVLVKDATREDLIRMMVGRSLDQFFHRDEHWGDRAVHHSDDIVLEVRNLSRRGNAINPDAVVLDNVSFTLRRGEILGLAGLVGAGRTELVRAIFGADRRSGGHIFVEDKEVDIRSPVDAIRLGIGLVPEDRKAQGLILSLAVRVNMTLTHLGALTRFHFVRLDQERRLVEEYIRRFDIRTPSMEQRVVNLSGGNQQKVVIAKWLMLNPKILIMDEPTRGIDVGAKSEIYELMHQLAMSGISIIMISSEFPELLAMCDRIICLAEGRVTAELSREEADLETLMHYCTLREQVVSLNQSEGVVSL</sequence>
<name>A0A7C1JGQ1_9CHLR</name>
<accession>A0A7C1JGQ1</accession>
<evidence type="ECO:0000313" key="12">
    <source>
        <dbReference type="EMBL" id="HDX30981.1"/>
    </source>
</evidence>
<keyword evidence="6" id="KW-0677">Repeat</keyword>
<keyword evidence="3" id="KW-0813">Transport</keyword>
<dbReference type="SUPFAM" id="SSF52540">
    <property type="entry name" value="P-loop containing nucleoside triphosphate hydrolases"/>
    <property type="match status" value="2"/>
</dbReference>
<dbReference type="SMART" id="SM00382">
    <property type="entry name" value="AAA"/>
    <property type="match status" value="2"/>
</dbReference>
<dbReference type="InterPro" id="IPR027417">
    <property type="entry name" value="P-loop_NTPase"/>
</dbReference>
<evidence type="ECO:0000256" key="10">
    <source>
        <dbReference type="ARBA" id="ARBA00023136"/>
    </source>
</evidence>
<gene>
    <name evidence="12" type="ORF">ENQ20_05740</name>
</gene>
<feature type="domain" description="ABC transporter" evidence="11">
    <location>
        <begin position="1"/>
        <end position="234"/>
    </location>
</feature>
<protein>
    <submittedName>
        <fullName evidence="12">Sugar ABC transporter ATP-binding protein</fullName>
    </submittedName>
</protein>
<feature type="domain" description="ABC transporter" evidence="11">
    <location>
        <begin position="258"/>
        <end position="503"/>
    </location>
</feature>
<dbReference type="InterPro" id="IPR003593">
    <property type="entry name" value="AAA+_ATPase"/>
</dbReference>
<keyword evidence="9" id="KW-1278">Translocase</keyword>
<dbReference type="CDD" id="cd03216">
    <property type="entry name" value="ABC_Carb_Monos_I"/>
    <property type="match status" value="1"/>
</dbReference>
<dbReference type="Gene3D" id="3.40.50.300">
    <property type="entry name" value="P-loop containing nucleotide triphosphate hydrolases"/>
    <property type="match status" value="2"/>
</dbReference>
<dbReference type="FunFam" id="3.40.50.300:FF:000126">
    <property type="entry name" value="Galactose/methyl galactoside import ATP-binding protein MglA"/>
    <property type="match status" value="1"/>
</dbReference>
<dbReference type="PANTHER" id="PTHR43790">
    <property type="entry name" value="CARBOHYDRATE TRANSPORT ATP-BINDING PROTEIN MG119-RELATED"/>
    <property type="match status" value="1"/>
</dbReference>
<dbReference type="GO" id="GO:0005886">
    <property type="term" value="C:plasma membrane"/>
    <property type="evidence" value="ECO:0007669"/>
    <property type="project" value="UniProtKB-SubCell"/>
</dbReference>
<evidence type="ECO:0000256" key="3">
    <source>
        <dbReference type="ARBA" id="ARBA00022448"/>
    </source>
</evidence>
<keyword evidence="4" id="KW-1003">Cell membrane</keyword>
<evidence type="ECO:0000256" key="6">
    <source>
        <dbReference type="ARBA" id="ARBA00022737"/>
    </source>
</evidence>
<dbReference type="InterPro" id="IPR050107">
    <property type="entry name" value="ABC_carbohydrate_import_ATPase"/>
</dbReference>
<dbReference type="InterPro" id="IPR017871">
    <property type="entry name" value="ABC_transporter-like_CS"/>
</dbReference>
<dbReference type="FunFam" id="3.40.50.300:FF:000127">
    <property type="entry name" value="Ribose import ATP-binding protein RbsA"/>
    <property type="match status" value="1"/>
</dbReference>
<evidence type="ECO:0000256" key="5">
    <source>
        <dbReference type="ARBA" id="ARBA00022597"/>
    </source>
</evidence>
<dbReference type="EMBL" id="DSMG01000063">
    <property type="protein sequence ID" value="HDX30981.1"/>
    <property type="molecule type" value="Genomic_DNA"/>
</dbReference>
<keyword evidence="8 12" id="KW-0067">ATP-binding</keyword>
<dbReference type="GO" id="GO:0005524">
    <property type="term" value="F:ATP binding"/>
    <property type="evidence" value="ECO:0007669"/>
    <property type="project" value="UniProtKB-KW"/>
</dbReference>
<evidence type="ECO:0000256" key="8">
    <source>
        <dbReference type="ARBA" id="ARBA00022840"/>
    </source>
</evidence>
<comment type="subcellular location">
    <subcellularLocation>
        <location evidence="2">Cell inner membrane</location>
    </subcellularLocation>
    <subcellularLocation>
        <location evidence="1">Cell membrane</location>
        <topology evidence="1">Peripheral membrane protein</topology>
    </subcellularLocation>
</comment>
<dbReference type="PANTHER" id="PTHR43790:SF3">
    <property type="entry name" value="D-ALLOSE IMPORT ATP-BINDING PROTEIN ALSA-RELATED"/>
    <property type="match status" value="1"/>
</dbReference>
<dbReference type="GO" id="GO:0015749">
    <property type="term" value="P:monosaccharide transmembrane transport"/>
    <property type="evidence" value="ECO:0007669"/>
    <property type="project" value="UniProtKB-ARBA"/>
</dbReference>